<dbReference type="AlphaFoldDB" id="A0A1J7JKL1"/>
<feature type="transmembrane region" description="Helical" evidence="1">
    <location>
        <begin position="311"/>
        <end position="331"/>
    </location>
</feature>
<sequence>MNFTIQVPPDTKNHGDPTLLCVPPQWTDYFIFFATNYVAHAATLISRPGEGTVETLFDALNALFIPGSGALRAFRLLVLYIGRLFAGNWRVNSIEEAQRAGALCMVMREEDLGARGHEGFNLFFGSSVEEIPPTREIYGIHVLPRPGPGIDTYRIIEVSANIPLMDYQPREVGEEESTYSSYTPEPEAAPRMMKLPKSRNIPKILISILQVIWGVITLYKAKGNQISLYGYGAFGLTVAPYSIMSLLNLATNLLRPEYSTMYMVHTTAMDEAMSQGGDFRGIVASINEDAIKAGLHTGVVPPNVFFGINMAGYIAICIVLPLALVGGLTGFRPGENVVIATSWILAWLIIGSASALWVRLVMNFEIPLIWKAIFIFPLWIPAIGGFVVVAQMLTDFGICTDFGL</sequence>
<dbReference type="OrthoDB" id="5406607at2759"/>
<evidence type="ECO:0000256" key="1">
    <source>
        <dbReference type="SAM" id="Phobius"/>
    </source>
</evidence>
<dbReference type="EMBL" id="KV875094">
    <property type="protein sequence ID" value="OIW33921.1"/>
    <property type="molecule type" value="Genomic_DNA"/>
</dbReference>
<gene>
    <name evidence="2" type="ORF">CONLIGDRAFT_677656</name>
</gene>
<organism evidence="2 3">
    <name type="scientific">Coniochaeta ligniaria NRRL 30616</name>
    <dbReference type="NCBI Taxonomy" id="1408157"/>
    <lineage>
        <taxon>Eukaryota</taxon>
        <taxon>Fungi</taxon>
        <taxon>Dikarya</taxon>
        <taxon>Ascomycota</taxon>
        <taxon>Pezizomycotina</taxon>
        <taxon>Sordariomycetes</taxon>
        <taxon>Sordariomycetidae</taxon>
        <taxon>Coniochaetales</taxon>
        <taxon>Coniochaetaceae</taxon>
        <taxon>Coniochaeta</taxon>
    </lineage>
</organism>
<feature type="transmembrane region" description="Helical" evidence="1">
    <location>
        <begin position="231"/>
        <end position="254"/>
    </location>
</feature>
<reference evidence="2 3" key="1">
    <citation type="submission" date="2016-10" db="EMBL/GenBank/DDBJ databases">
        <title>Draft genome sequence of Coniochaeta ligniaria NRRL30616, a lignocellulolytic fungus for bioabatement of inhibitors in plant biomass hydrolysates.</title>
        <authorList>
            <consortium name="DOE Joint Genome Institute"/>
            <person name="Jimenez D.J."/>
            <person name="Hector R.E."/>
            <person name="Riley R."/>
            <person name="Sun H."/>
            <person name="Grigoriev I.V."/>
            <person name="Van Elsas J.D."/>
            <person name="Nichols N.N."/>
        </authorList>
    </citation>
    <scope>NUCLEOTIDE SEQUENCE [LARGE SCALE GENOMIC DNA]</scope>
    <source>
        <strain evidence="2 3">NRRL 30616</strain>
    </source>
</reference>
<feature type="transmembrane region" description="Helical" evidence="1">
    <location>
        <begin position="201"/>
        <end position="219"/>
    </location>
</feature>
<keyword evidence="1" id="KW-0812">Transmembrane</keyword>
<keyword evidence="1" id="KW-0472">Membrane</keyword>
<feature type="transmembrane region" description="Helical" evidence="1">
    <location>
        <begin position="372"/>
        <end position="394"/>
    </location>
</feature>
<feature type="transmembrane region" description="Helical" evidence="1">
    <location>
        <begin position="337"/>
        <end position="360"/>
    </location>
</feature>
<evidence type="ECO:0000313" key="3">
    <source>
        <dbReference type="Proteomes" id="UP000182658"/>
    </source>
</evidence>
<protein>
    <submittedName>
        <fullName evidence="2">Uncharacterized protein</fullName>
    </submittedName>
</protein>
<keyword evidence="3" id="KW-1185">Reference proteome</keyword>
<dbReference type="Proteomes" id="UP000182658">
    <property type="component" value="Unassembled WGS sequence"/>
</dbReference>
<accession>A0A1J7JKL1</accession>
<dbReference type="InParanoid" id="A0A1J7JKL1"/>
<name>A0A1J7JKL1_9PEZI</name>
<proteinExistence type="predicted"/>
<keyword evidence="1" id="KW-1133">Transmembrane helix</keyword>
<evidence type="ECO:0000313" key="2">
    <source>
        <dbReference type="EMBL" id="OIW33921.1"/>
    </source>
</evidence>